<reference evidence="1" key="1">
    <citation type="journal article" date="2020" name="Nature">
        <title>Giant virus diversity and host interactions through global metagenomics.</title>
        <authorList>
            <person name="Schulz F."/>
            <person name="Roux S."/>
            <person name="Paez-Espino D."/>
            <person name="Jungbluth S."/>
            <person name="Walsh D.A."/>
            <person name="Denef V.J."/>
            <person name="McMahon K.D."/>
            <person name="Konstantinidis K.T."/>
            <person name="Eloe-Fadrosh E.A."/>
            <person name="Kyrpides N.C."/>
            <person name="Woyke T."/>
        </authorList>
    </citation>
    <scope>NUCLEOTIDE SEQUENCE</scope>
    <source>
        <strain evidence="1">GVMAG-M-3300024258-14</strain>
    </source>
</reference>
<accession>A0A6C0IRK3</accession>
<proteinExistence type="predicted"/>
<organism evidence="1">
    <name type="scientific">viral metagenome</name>
    <dbReference type="NCBI Taxonomy" id="1070528"/>
    <lineage>
        <taxon>unclassified sequences</taxon>
        <taxon>metagenomes</taxon>
        <taxon>organismal metagenomes</taxon>
    </lineage>
</organism>
<protein>
    <submittedName>
        <fullName evidence="1">Uncharacterized protein</fullName>
    </submittedName>
</protein>
<sequence length="33" mass="3952">MEITKLNKNVCMCCICYEEDNYYAMKHCNICVK</sequence>
<dbReference type="AlphaFoldDB" id="A0A6C0IRK3"/>
<name>A0A6C0IRK3_9ZZZZ</name>
<dbReference type="EMBL" id="MN740215">
    <property type="protein sequence ID" value="QHT94133.1"/>
    <property type="molecule type" value="Genomic_DNA"/>
</dbReference>
<evidence type="ECO:0000313" key="1">
    <source>
        <dbReference type="EMBL" id="QHT94133.1"/>
    </source>
</evidence>